<organism evidence="2 3">
    <name type="scientific">Clostridium rhizosphaerae</name>
    <dbReference type="NCBI Taxonomy" id="2803861"/>
    <lineage>
        <taxon>Bacteria</taxon>
        <taxon>Bacillati</taxon>
        <taxon>Bacillota</taxon>
        <taxon>Clostridia</taxon>
        <taxon>Eubacteriales</taxon>
        <taxon>Clostridiaceae</taxon>
        <taxon>Clostridium</taxon>
    </lineage>
</organism>
<gene>
    <name evidence="2" type="ORF">JK636_21600</name>
</gene>
<dbReference type="RefSeq" id="WP_202751035.1">
    <property type="nucleotide sequence ID" value="NZ_JAESWC010000018.1"/>
</dbReference>
<dbReference type="SUPFAM" id="SSF53098">
    <property type="entry name" value="Ribonuclease H-like"/>
    <property type="match status" value="1"/>
</dbReference>
<dbReference type="EMBL" id="JAESWC010000018">
    <property type="protein sequence ID" value="MBL4938312.1"/>
    <property type="molecule type" value="Genomic_DNA"/>
</dbReference>
<accession>A0ABS1TG13</accession>
<proteinExistence type="predicted"/>
<dbReference type="InterPro" id="IPR012337">
    <property type="entry name" value="RNaseH-like_sf"/>
</dbReference>
<dbReference type="InterPro" id="IPR038720">
    <property type="entry name" value="YprB_RNase_H-like_dom"/>
</dbReference>
<evidence type="ECO:0000259" key="1">
    <source>
        <dbReference type="Pfam" id="PF13482"/>
    </source>
</evidence>
<reference evidence="2 3" key="1">
    <citation type="submission" date="2021-01" db="EMBL/GenBank/DDBJ databases">
        <title>Genome public.</title>
        <authorList>
            <person name="Liu C."/>
            <person name="Sun Q."/>
        </authorList>
    </citation>
    <scope>NUCLEOTIDE SEQUENCE [LARGE SCALE GENOMIC DNA]</scope>
    <source>
        <strain evidence="2 3">YIM B02515</strain>
    </source>
</reference>
<protein>
    <submittedName>
        <fullName evidence="2">Ribonuclease H-like domain-containing protein</fullName>
    </submittedName>
</protein>
<dbReference type="Pfam" id="PF13482">
    <property type="entry name" value="RNase_H_2"/>
    <property type="match status" value="1"/>
</dbReference>
<comment type="caution">
    <text evidence="2">The sequence shown here is derived from an EMBL/GenBank/DDBJ whole genome shotgun (WGS) entry which is preliminary data.</text>
</comment>
<sequence length="235" mass="28089">MITRENKIYIDNLDTKYALIFDERKDIYKNALFFDLEHYVYKKPICVGVFGCSYFDVSESCLKVTQYMIENKEEAYDILILAKKYFNNMLNNDKKYMITFSGNNDYTIINYLFDKYKLDFKIEDKFISIDMQKEYEKIKKTSIGLKALEKEFGIIRDSELISGANLAKTFHKIMKDNDYMNRMPEEKKEKILLYNEQDVVSLFHMIMNWENVIKIEEPEIEELEIDNNEINKAAE</sequence>
<name>A0ABS1TG13_9CLOT</name>
<evidence type="ECO:0000313" key="3">
    <source>
        <dbReference type="Proteomes" id="UP000632377"/>
    </source>
</evidence>
<dbReference type="Proteomes" id="UP000632377">
    <property type="component" value="Unassembled WGS sequence"/>
</dbReference>
<feature type="domain" description="YprB ribonuclease H-like" evidence="1">
    <location>
        <begin position="32"/>
        <end position="206"/>
    </location>
</feature>
<evidence type="ECO:0000313" key="2">
    <source>
        <dbReference type="EMBL" id="MBL4938312.1"/>
    </source>
</evidence>
<keyword evidence="3" id="KW-1185">Reference proteome</keyword>